<dbReference type="KEGG" id="atx:GCD22_02366"/>
<sequence>MANVNVRNLPDEVHRAIRIQAAHHGRSTEAEIRDILERAAKPEGRVKLGSFLASMARETGGLTDEEVALFENARIQSPARAARFE</sequence>
<dbReference type="EMBL" id="CP045571">
    <property type="protein sequence ID" value="QFX96572.1"/>
    <property type="molecule type" value="Genomic_DNA"/>
</dbReference>
<proteinExistence type="predicted"/>
<evidence type="ECO:0000313" key="2">
    <source>
        <dbReference type="EMBL" id="QFX96572.1"/>
    </source>
</evidence>
<name>A0A5P9XRU0_ACITH</name>
<dbReference type="InterPro" id="IPR053853">
    <property type="entry name" value="FitA-like_RHH"/>
</dbReference>
<dbReference type="InterPro" id="IPR013321">
    <property type="entry name" value="Arc_rbn_hlx_hlx"/>
</dbReference>
<dbReference type="Pfam" id="PF22513">
    <property type="entry name" value="FitA-like_RHH"/>
    <property type="match status" value="1"/>
</dbReference>
<evidence type="ECO:0000259" key="1">
    <source>
        <dbReference type="Pfam" id="PF22513"/>
    </source>
</evidence>
<feature type="domain" description="Antitoxin FitA-like ribbon-helix-helix" evidence="1">
    <location>
        <begin position="2"/>
        <end position="40"/>
    </location>
</feature>
<dbReference type="AlphaFoldDB" id="A0A5P9XRU0"/>
<reference evidence="2 3" key="1">
    <citation type="submission" date="2019-10" db="EMBL/GenBank/DDBJ databases">
        <authorList>
            <person name="Wang R."/>
        </authorList>
    </citation>
    <scope>NUCLEOTIDE SEQUENCE [LARGE SCALE GENOMIC DNA]</scope>
    <source>
        <strain evidence="2 3">ATCC 19377</strain>
    </source>
</reference>
<dbReference type="GeneID" id="60696633"/>
<dbReference type="GO" id="GO:0006355">
    <property type="term" value="P:regulation of DNA-templated transcription"/>
    <property type="evidence" value="ECO:0007669"/>
    <property type="project" value="InterPro"/>
</dbReference>
<organism evidence="2 3">
    <name type="scientific">Acidithiobacillus thiooxidans ATCC 19377</name>
    <dbReference type="NCBI Taxonomy" id="637390"/>
    <lineage>
        <taxon>Bacteria</taxon>
        <taxon>Pseudomonadati</taxon>
        <taxon>Pseudomonadota</taxon>
        <taxon>Acidithiobacillia</taxon>
        <taxon>Acidithiobacillales</taxon>
        <taxon>Acidithiobacillaceae</taxon>
        <taxon>Acidithiobacillus</taxon>
    </lineage>
</organism>
<evidence type="ECO:0000313" key="3">
    <source>
        <dbReference type="Proteomes" id="UP000363590"/>
    </source>
</evidence>
<dbReference type="RefSeq" id="WP_031575119.1">
    <property type="nucleotide sequence ID" value="NZ_CP045571.1"/>
</dbReference>
<accession>A0A5P9XRU0</accession>
<gene>
    <name evidence="2" type="primary">stbC</name>
    <name evidence="2" type="ORF">GCD22_02366</name>
</gene>
<dbReference type="Proteomes" id="UP000363590">
    <property type="component" value="Chromosome"/>
</dbReference>
<dbReference type="SUPFAM" id="SSF47598">
    <property type="entry name" value="Ribbon-helix-helix"/>
    <property type="match status" value="1"/>
</dbReference>
<dbReference type="Gene3D" id="1.10.1220.10">
    <property type="entry name" value="Met repressor-like"/>
    <property type="match status" value="1"/>
</dbReference>
<dbReference type="InterPro" id="IPR010985">
    <property type="entry name" value="Ribbon_hlx_hlx"/>
</dbReference>
<protein>
    <submittedName>
        <fullName evidence="2">Plasmid stability protein stbC</fullName>
    </submittedName>
</protein>